<organism evidence="2 3">
    <name type="scientific">Candidatus Mcinerneyibacterium aminivorans</name>
    <dbReference type="NCBI Taxonomy" id="2703815"/>
    <lineage>
        <taxon>Bacteria</taxon>
        <taxon>Candidatus Macinerneyibacteriota</taxon>
        <taxon>Candidatus Mcinerneyibacteria</taxon>
        <taxon>Candidatus Mcinerneyibacteriales</taxon>
        <taxon>Candidatus Mcinerneyibacteriaceae</taxon>
        <taxon>Candidatus Mcinerneyibacterium</taxon>
    </lineage>
</organism>
<evidence type="ECO:0000313" key="2">
    <source>
        <dbReference type="EMBL" id="TYB30302.1"/>
    </source>
</evidence>
<keyword evidence="1" id="KW-0812">Transmembrane</keyword>
<dbReference type="Proteomes" id="UP000324143">
    <property type="component" value="Unassembled WGS sequence"/>
</dbReference>
<feature type="transmembrane region" description="Helical" evidence="1">
    <location>
        <begin position="59"/>
        <end position="79"/>
    </location>
</feature>
<protein>
    <submittedName>
        <fullName evidence="2">Uncharacterized protein</fullName>
    </submittedName>
</protein>
<dbReference type="EMBL" id="VSIX01000150">
    <property type="protein sequence ID" value="TYB30302.1"/>
    <property type="molecule type" value="Genomic_DNA"/>
</dbReference>
<keyword evidence="1" id="KW-0472">Membrane</keyword>
<dbReference type="AlphaFoldDB" id="A0A5D0MD72"/>
<accession>A0A5D0MD72</accession>
<keyword evidence="3" id="KW-1185">Reference proteome</keyword>
<evidence type="ECO:0000313" key="3">
    <source>
        <dbReference type="Proteomes" id="UP000324143"/>
    </source>
</evidence>
<evidence type="ECO:0000256" key="1">
    <source>
        <dbReference type="SAM" id="Phobius"/>
    </source>
</evidence>
<comment type="caution">
    <text evidence="2">The sequence shown here is derived from an EMBL/GenBank/DDBJ whole genome shotgun (WGS) entry which is preliminary data.</text>
</comment>
<reference evidence="2" key="1">
    <citation type="submission" date="2019-08" db="EMBL/GenBank/DDBJ databases">
        <title>Genomic characterization of a novel candidate phylum (ARYD3) from a high temperature, high salinity tertiary oil reservoir in north central Oklahoma, USA.</title>
        <authorList>
            <person name="Youssef N.H."/>
            <person name="Yadav A."/>
            <person name="Elshahed M.S."/>
        </authorList>
    </citation>
    <scope>NUCLEOTIDE SEQUENCE [LARGE SCALE GENOMIC DNA]</scope>
    <source>
        <strain evidence="2">ARYD3</strain>
    </source>
</reference>
<proteinExistence type="predicted"/>
<keyword evidence="1" id="KW-1133">Transmembrane helix</keyword>
<name>A0A5D0MD72_9BACT</name>
<sequence length="84" mass="9828">MKKLKIAFFQAEKLERAAILRLRIILKSISKVVLEIAALTMPLAMGIKNLKFYKRLKQIIIKVGYVFLIYLWLTFVIILSDSMR</sequence>
<gene>
    <name evidence="2" type="ORF">FXF47_09935</name>
</gene>